<dbReference type="Pfam" id="PF12697">
    <property type="entry name" value="Abhydrolase_6"/>
    <property type="match status" value="1"/>
</dbReference>
<reference evidence="2 3" key="1">
    <citation type="journal article" date="2013" name="ISME J.">
        <title>Comparative genomics of pathogenic lineages of Vibrio nigripulchritudo identifies virulence-associated traits.</title>
        <authorList>
            <person name="Goudenege D."/>
            <person name="Labreuche Y."/>
            <person name="Krin E."/>
            <person name="Ansquer D."/>
            <person name="Mangenot S."/>
            <person name="Calteau A."/>
            <person name="Medigue C."/>
            <person name="Mazel D."/>
            <person name="Polz M.F."/>
            <person name="Le Roux F."/>
        </authorList>
    </citation>
    <scope>NUCLEOTIDE SEQUENCE [LARGE SCALE GENOMIC DNA]</scope>
    <source>
        <strain evidence="2 3">SOn1</strain>
    </source>
</reference>
<gene>
    <name evidence="2" type="ORF">VIBNISOn1_1070013</name>
</gene>
<sequence length="236" mass="26379">MDSQTMNTPLVLLPGMMCDERLFDAQVAEFSSERQVIVLPVTQADSMQELAKKVLEKAPSTFALAGLSMGGIVAMEVFRQQPKRIERLALLDTNPRAELDEVKQGRARQLDRVAKGEMPNVMSEEMIPKYCHRDFPNPSIDKLCLDMANELGNEVFVRQSLALRDRPDQQQTLTTVTQPTLIMAGEDDQLCPLDRHECMKALIPHATLTLIPKAGHLTTLEQPEATNAALRAWLES</sequence>
<name>A0AAV2VI75_9VIBR</name>
<dbReference type="InterPro" id="IPR000073">
    <property type="entry name" value="AB_hydrolase_1"/>
</dbReference>
<dbReference type="InterPro" id="IPR050266">
    <property type="entry name" value="AB_hydrolase_sf"/>
</dbReference>
<dbReference type="PANTHER" id="PTHR43798">
    <property type="entry name" value="MONOACYLGLYCEROL LIPASE"/>
    <property type="match status" value="1"/>
</dbReference>
<dbReference type="SUPFAM" id="SSF53474">
    <property type="entry name" value="alpha/beta-Hydrolases"/>
    <property type="match status" value="1"/>
</dbReference>
<dbReference type="EMBL" id="CAOF01000010">
    <property type="protein sequence ID" value="CCO44241.1"/>
    <property type="molecule type" value="Genomic_DNA"/>
</dbReference>
<evidence type="ECO:0000313" key="3">
    <source>
        <dbReference type="Proteomes" id="UP000018211"/>
    </source>
</evidence>
<dbReference type="Gene3D" id="3.40.50.1820">
    <property type="entry name" value="alpha/beta hydrolase"/>
    <property type="match status" value="1"/>
</dbReference>
<evidence type="ECO:0000259" key="1">
    <source>
        <dbReference type="Pfam" id="PF12697"/>
    </source>
</evidence>
<protein>
    <submittedName>
        <fullName evidence="2">Alpha/beta-Hydrolase</fullName>
    </submittedName>
</protein>
<feature type="domain" description="AB hydrolase-1" evidence="1">
    <location>
        <begin position="48"/>
        <end position="229"/>
    </location>
</feature>
<organism evidence="2 3">
    <name type="scientific">Vibrio nigripulchritudo SOn1</name>
    <dbReference type="NCBI Taxonomy" id="1238450"/>
    <lineage>
        <taxon>Bacteria</taxon>
        <taxon>Pseudomonadati</taxon>
        <taxon>Pseudomonadota</taxon>
        <taxon>Gammaproteobacteria</taxon>
        <taxon>Vibrionales</taxon>
        <taxon>Vibrionaceae</taxon>
        <taxon>Vibrio</taxon>
    </lineage>
</organism>
<accession>A0AAV2VI75</accession>
<dbReference type="PRINTS" id="PR00111">
    <property type="entry name" value="ABHYDROLASE"/>
</dbReference>
<dbReference type="InterPro" id="IPR029058">
    <property type="entry name" value="AB_hydrolase_fold"/>
</dbReference>
<dbReference type="PANTHER" id="PTHR43798:SF29">
    <property type="entry name" value="AB HYDROLASE-1 DOMAIN-CONTAINING PROTEIN"/>
    <property type="match status" value="1"/>
</dbReference>
<proteinExistence type="predicted"/>
<dbReference type="AlphaFoldDB" id="A0AAV2VI75"/>
<evidence type="ECO:0000313" key="2">
    <source>
        <dbReference type="EMBL" id="CCO44241.1"/>
    </source>
</evidence>
<comment type="caution">
    <text evidence="2">The sequence shown here is derived from an EMBL/GenBank/DDBJ whole genome shotgun (WGS) entry which is preliminary data.</text>
</comment>
<dbReference type="Proteomes" id="UP000018211">
    <property type="component" value="Unassembled WGS sequence"/>
</dbReference>